<evidence type="ECO:0000313" key="10">
    <source>
        <dbReference type="Proteomes" id="UP000494106"/>
    </source>
</evidence>
<evidence type="ECO:0000313" key="11">
    <source>
        <dbReference type="Proteomes" id="UP000494256"/>
    </source>
</evidence>
<dbReference type="OrthoDB" id="4473401at2759"/>
<evidence type="ECO:0000256" key="1">
    <source>
        <dbReference type="ARBA" id="ARBA00004613"/>
    </source>
</evidence>
<keyword evidence="2" id="KW-0964">Secreted</keyword>
<keyword evidence="5" id="KW-1015">Disulfide bond</keyword>
<evidence type="ECO:0000313" key="8">
    <source>
        <dbReference type="EMBL" id="CAB3221736.1"/>
    </source>
</evidence>
<dbReference type="GO" id="GO:0005615">
    <property type="term" value="C:extracellular space"/>
    <property type="evidence" value="ECO:0007669"/>
    <property type="project" value="TreeGrafter"/>
</dbReference>
<dbReference type="Proteomes" id="UP000494106">
    <property type="component" value="Unassembled WGS sequence"/>
</dbReference>
<protein>
    <recommendedName>
        <fullName evidence="7">BPTI/Kunitz inhibitor domain-containing protein</fullName>
    </recommendedName>
</protein>
<dbReference type="FunFam" id="4.10.410.10:FF:000011">
    <property type="entry name" value="Tissue factor pathway inhibitor"/>
    <property type="match status" value="1"/>
</dbReference>
<dbReference type="SUPFAM" id="SSF57362">
    <property type="entry name" value="BPTI-like"/>
    <property type="match status" value="2"/>
</dbReference>
<comment type="caution">
    <text evidence="8">The sequence shown here is derived from an EMBL/GenBank/DDBJ whole genome shotgun (WGS) entry which is preliminary data.</text>
</comment>
<dbReference type="Gene3D" id="4.10.410.10">
    <property type="entry name" value="Pancreatic trypsin inhibitor Kunitz domain"/>
    <property type="match status" value="2"/>
</dbReference>
<feature type="compositionally biased region" description="Polar residues" evidence="6">
    <location>
        <begin position="242"/>
        <end position="269"/>
    </location>
</feature>
<dbReference type="InterPro" id="IPR036880">
    <property type="entry name" value="Kunitz_BPTI_sf"/>
</dbReference>
<evidence type="ECO:0000256" key="5">
    <source>
        <dbReference type="ARBA" id="ARBA00023157"/>
    </source>
</evidence>
<dbReference type="EMBL" id="CADEBD010000048">
    <property type="protein sequence ID" value="CAB3221736.1"/>
    <property type="molecule type" value="Genomic_DNA"/>
</dbReference>
<keyword evidence="4" id="KW-0722">Serine protease inhibitor</keyword>
<gene>
    <name evidence="9" type="ORF">APLA_LOCUS12959</name>
    <name evidence="8" type="ORF">APLA_LOCUS971</name>
</gene>
<proteinExistence type="predicted"/>
<feature type="region of interest" description="Disordered" evidence="6">
    <location>
        <begin position="206"/>
        <end position="269"/>
    </location>
</feature>
<evidence type="ECO:0000313" key="9">
    <source>
        <dbReference type="EMBL" id="CAB3251288.1"/>
    </source>
</evidence>
<dbReference type="EMBL" id="CADEBC010000547">
    <property type="protein sequence ID" value="CAB3251288.1"/>
    <property type="molecule type" value="Genomic_DNA"/>
</dbReference>
<dbReference type="PANTHER" id="PTHR10083">
    <property type="entry name" value="KUNITZ-TYPE PROTEASE INHIBITOR-RELATED"/>
    <property type="match status" value="1"/>
</dbReference>
<feature type="domain" description="BPTI/Kunitz inhibitor" evidence="7">
    <location>
        <begin position="116"/>
        <end position="166"/>
    </location>
</feature>
<reference evidence="10 11" key="1">
    <citation type="submission" date="2020-04" db="EMBL/GenBank/DDBJ databases">
        <authorList>
            <person name="Wallbank WR R."/>
            <person name="Pardo Diaz C."/>
            <person name="Kozak K."/>
            <person name="Martin S."/>
            <person name="Jiggins C."/>
            <person name="Moest M."/>
            <person name="Warren A I."/>
            <person name="Byers J.R.P. K."/>
            <person name="Montejo-Kovacevich G."/>
            <person name="Yen C E."/>
        </authorList>
    </citation>
    <scope>NUCLEOTIDE SEQUENCE [LARGE SCALE GENOMIC DNA]</scope>
</reference>
<dbReference type="Proteomes" id="UP000494256">
    <property type="component" value="Unassembled WGS sequence"/>
</dbReference>
<dbReference type="AlphaFoldDB" id="A0A8S0YR56"/>
<dbReference type="CDD" id="cd00109">
    <property type="entry name" value="Kunitz-type"/>
    <property type="match status" value="2"/>
</dbReference>
<dbReference type="InterPro" id="IPR002223">
    <property type="entry name" value="Kunitz_BPTI"/>
</dbReference>
<keyword evidence="10" id="KW-1185">Reference proteome</keyword>
<name>A0A8S0YR56_ARCPL</name>
<dbReference type="GO" id="GO:0004867">
    <property type="term" value="F:serine-type endopeptidase inhibitor activity"/>
    <property type="evidence" value="ECO:0007669"/>
    <property type="project" value="UniProtKB-KW"/>
</dbReference>
<accession>A0A8S0YR56</accession>
<feature type="compositionally biased region" description="Polar residues" evidence="6">
    <location>
        <begin position="208"/>
        <end position="224"/>
    </location>
</feature>
<comment type="subcellular location">
    <subcellularLocation>
        <location evidence="1">Secreted</location>
    </subcellularLocation>
</comment>
<dbReference type="InterPro" id="IPR050098">
    <property type="entry name" value="TFPI/VKTCI-like"/>
</dbReference>
<evidence type="ECO:0000256" key="2">
    <source>
        <dbReference type="ARBA" id="ARBA00022525"/>
    </source>
</evidence>
<evidence type="ECO:0000256" key="4">
    <source>
        <dbReference type="ARBA" id="ARBA00022900"/>
    </source>
</evidence>
<dbReference type="PRINTS" id="PR00759">
    <property type="entry name" value="BASICPTASE"/>
</dbReference>
<dbReference type="SMART" id="SM00131">
    <property type="entry name" value="KU"/>
    <property type="match status" value="2"/>
</dbReference>
<evidence type="ECO:0000256" key="3">
    <source>
        <dbReference type="ARBA" id="ARBA00022690"/>
    </source>
</evidence>
<keyword evidence="3" id="KW-0646">Protease inhibitor</keyword>
<evidence type="ECO:0000256" key="6">
    <source>
        <dbReference type="SAM" id="MobiDB-lite"/>
    </source>
</evidence>
<organism evidence="8 11">
    <name type="scientific">Arctia plantaginis</name>
    <name type="common">Wood tiger moth</name>
    <name type="synonym">Phalaena plantaginis</name>
    <dbReference type="NCBI Taxonomy" id="874455"/>
    <lineage>
        <taxon>Eukaryota</taxon>
        <taxon>Metazoa</taxon>
        <taxon>Ecdysozoa</taxon>
        <taxon>Arthropoda</taxon>
        <taxon>Hexapoda</taxon>
        <taxon>Insecta</taxon>
        <taxon>Pterygota</taxon>
        <taxon>Neoptera</taxon>
        <taxon>Endopterygota</taxon>
        <taxon>Lepidoptera</taxon>
        <taxon>Glossata</taxon>
        <taxon>Ditrysia</taxon>
        <taxon>Noctuoidea</taxon>
        <taxon>Erebidae</taxon>
        <taxon>Arctiinae</taxon>
        <taxon>Arctia</taxon>
    </lineage>
</organism>
<evidence type="ECO:0000259" key="7">
    <source>
        <dbReference type="PROSITE" id="PS50279"/>
    </source>
</evidence>
<dbReference type="PROSITE" id="PS00280">
    <property type="entry name" value="BPTI_KUNITZ_1"/>
    <property type="match status" value="1"/>
</dbReference>
<dbReference type="PROSITE" id="PS50279">
    <property type="entry name" value="BPTI_KUNITZ_2"/>
    <property type="match status" value="2"/>
</dbReference>
<dbReference type="InterPro" id="IPR020901">
    <property type="entry name" value="Prtase_inh_Kunz-CS"/>
</dbReference>
<feature type="domain" description="BPTI/Kunitz inhibitor" evidence="7">
    <location>
        <begin position="52"/>
        <end position="102"/>
    </location>
</feature>
<dbReference type="PANTHER" id="PTHR10083:SF374">
    <property type="entry name" value="BPTI_KUNITZ INHIBITOR DOMAIN-CONTAINING PROTEIN"/>
    <property type="match status" value="1"/>
</dbReference>
<sequence>MQVNISPGLPSPIVSSVSIPEISVLLLIEDSRIEFGLGEIYHGNQLVLSKTCTLKPDKGPCRGGIEMYYFDVSTSNCSTFAWGGCQGNGNRFNTLGECLDKCLSKKGSKKPRPKFCALTYDYGYCFGALERWYYDNIWKMCKKTIYSGCGGNDNNFLYRDQCESVCLFGKGFIKSKRTTKEHLKKVLIINPETKGKYQAIFGDERKSAGNSAPASKTGAESVTPGQPAADGPHNGVSDTDGKSSANDKPSSNGKPSTTDSNPSVTSSIT</sequence>
<dbReference type="Pfam" id="PF00014">
    <property type="entry name" value="Kunitz_BPTI"/>
    <property type="match status" value="2"/>
</dbReference>